<evidence type="ECO:0000313" key="2">
    <source>
        <dbReference type="Proteomes" id="UP000282299"/>
    </source>
</evidence>
<reference evidence="2" key="1">
    <citation type="submission" date="2018-10" db="EMBL/GenBank/DDBJ databases">
        <title>FDA dAtabase for Regulatory Grade micrObial Sequences (FDA-ARGOS): Supporting development and validation of Infectious Disease Dx tests.</title>
        <authorList>
            <person name="Goldberg B."/>
            <person name="Campos J."/>
            <person name="Tallon L."/>
            <person name="Sadzewicz L."/>
            <person name="Zhao X."/>
            <person name="Vavikolanu K."/>
            <person name="Mehta A."/>
            <person name="Aluvathingal J."/>
            <person name="Nadendla S."/>
            <person name="Geyer C."/>
            <person name="Nandy P."/>
            <person name="Yan Y."/>
            <person name="Sichtig H."/>
        </authorList>
    </citation>
    <scope>NUCLEOTIDE SEQUENCE [LARGE SCALE GENOMIC DNA]</scope>
    <source>
        <strain evidence="2">FDAARGOS_526</strain>
    </source>
</reference>
<dbReference type="EMBL" id="RKIT01000002">
    <property type="protein sequence ID" value="RSC17551.1"/>
    <property type="molecule type" value="Genomic_DNA"/>
</dbReference>
<dbReference type="AlphaFoldDB" id="A0AAQ0V6S7"/>
<organism evidence="1 2">
    <name type="scientific">Citrobacter koseri</name>
    <name type="common">Citrobacter diversus</name>
    <dbReference type="NCBI Taxonomy" id="545"/>
    <lineage>
        <taxon>Bacteria</taxon>
        <taxon>Pseudomonadati</taxon>
        <taxon>Pseudomonadota</taxon>
        <taxon>Gammaproteobacteria</taxon>
        <taxon>Enterobacterales</taxon>
        <taxon>Enterobacteriaceae</taxon>
        <taxon>Citrobacter</taxon>
    </lineage>
</organism>
<sequence length="71" mass="8472">MILSFSLARRGSKNITKTAVCHKPNRERRRKLRLFSDFFNVPCAGRRIRNTLSLHRDKLHEKAYCHTKRYA</sequence>
<proteinExistence type="predicted"/>
<accession>A0AAQ0V6S7</accession>
<comment type="caution">
    <text evidence="1">The sequence shown here is derived from an EMBL/GenBank/DDBJ whole genome shotgun (WGS) entry which is preliminary data.</text>
</comment>
<dbReference type="Proteomes" id="UP000282299">
    <property type="component" value="Unassembled WGS sequence"/>
</dbReference>
<evidence type="ECO:0000313" key="1">
    <source>
        <dbReference type="EMBL" id="RSC17551.1"/>
    </source>
</evidence>
<gene>
    <name evidence="1" type="ORF">EGS84_11660</name>
</gene>
<protein>
    <submittedName>
        <fullName evidence="1">Uncharacterized protein</fullName>
    </submittedName>
</protein>
<name>A0AAQ0V6S7_CITKO</name>